<proteinExistence type="inferred from homology"/>
<dbReference type="Proteomes" id="UP000786560">
    <property type="component" value="Unassembled WGS sequence"/>
</dbReference>
<dbReference type="InterPro" id="IPR002104">
    <property type="entry name" value="Integrase_catalytic"/>
</dbReference>
<dbReference type="RefSeq" id="WP_278711085.1">
    <property type="nucleotide sequence ID" value="NZ_DYUX01000013.1"/>
</dbReference>
<keyword evidence="2" id="KW-0229">DNA integration</keyword>
<dbReference type="AlphaFoldDB" id="A0A921LV14"/>
<feature type="domain" description="Tyr recombinase" evidence="6">
    <location>
        <begin position="203"/>
        <end position="400"/>
    </location>
</feature>
<dbReference type="Pfam" id="PF00589">
    <property type="entry name" value="Phage_integrase"/>
    <property type="match status" value="1"/>
</dbReference>
<gene>
    <name evidence="8" type="ORF">K8U73_04005</name>
</gene>
<keyword evidence="4" id="KW-0233">DNA recombination</keyword>
<dbReference type="InterPro" id="IPR013762">
    <property type="entry name" value="Integrase-like_cat_sf"/>
</dbReference>
<evidence type="ECO:0000259" key="7">
    <source>
        <dbReference type="PROSITE" id="PS51900"/>
    </source>
</evidence>
<dbReference type="PROSITE" id="PS51898">
    <property type="entry name" value="TYR_RECOMBINASE"/>
    <property type="match status" value="1"/>
</dbReference>
<evidence type="ECO:0000256" key="4">
    <source>
        <dbReference type="ARBA" id="ARBA00023172"/>
    </source>
</evidence>
<dbReference type="PROSITE" id="PS51900">
    <property type="entry name" value="CB"/>
    <property type="match status" value="1"/>
</dbReference>
<evidence type="ECO:0000256" key="3">
    <source>
        <dbReference type="ARBA" id="ARBA00023125"/>
    </source>
</evidence>
<dbReference type="PANTHER" id="PTHR30349">
    <property type="entry name" value="PHAGE INTEGRASE-RELATED"/>
    <property type="match status" value="1"/>
</dbReference>
<evidence type="ECO:0000256" key="2">
    <source>
        <dbReference type="ARBA" id="ARBA00022908"/>
    </source>
</evidence>
<dbReference type="SUPFAM" id="SSF56349">
    <property type="entry name" value="DNA breaking-rejoining enzymes"/>
    <property type="match status" value="1"/>
</dbReference>
<dbReference type="Pfam" id="PF14659">
    <property type="entry name" value="Phage_int_SAM_3"/>
    <property type="match status" value="1"/>
</dbReference>
<comment type="similarity">
    <text evidence="1">Belongs to the 'phage' integrase family.</text>
</comment>
<dbReference type="CDD" id="cd00397">
    <property type="entry name" value="DNA_BRE_C"/>
    <property type="match status" value="1"/>
</dbReference>
<name>A0A921LV14_9BIFI</name>
<dbReference type="InterPro" id="IPR004107">
    <property type="entry name" value="Integrase_SAM-like_N"/>
</dbReference>
<dbReference type="GO" id="GO:0003677">
    <property type="term" value="F:DNA binding"/>
    <property type="evidence" value="ECO:0007669"/>
    <property type="project" value="UniProtKB-UniRule"/>
</dbReference>
<evidence type="ECO:0000256" key="5">
    <source>
        <dbReference type="PROSITE-ProRule" id="PRU01248"/>
    </source>
</evidence>
<dbReference type="Gene3D" id="1.10.443.10">
    <property type="entry name" value="Intergrase catalytic core"/>
    <property type="match status" value="1"/>
</dbReference>
<dbReference type="InterPro" id="IPR044068">
    <property type="entry name" value="CB"/>
</dbReference>
<evidence type="ECO:0000313" key="9">
    <source>
        <dbReference type="Proteomes" id="UP000786560"/>
    </source>
</evidence>
<evidence type="ECO:0000313" key="8">
    <source>
        <dbReference type="EMBL" id="HJG41537.1"/>
    </source>
</evidence>
<evidence type="ECO:0000259" key="6">
    <source>
        <dbReference type="PROSITE" id="PS51898"/>
    </source>
</evidence>
<evidence type="ECO:0000256" key="1">
    <source>
        <dbReference type="ARBA" id="ARBA00008857"/>
    </source>
</evidence>
<dbReference type="GO" id="GO:0006310">
    <property type="term" value="P:DNA recombination"/>
    <property type="evidence" value="ECO:0007669"/>
    <property type="project" value="UniProtKB-KW"/>
</dbReference>
<organism evidence="8 9">
    <name type="scientific">Bifidobacterium pullorum subsp. gallinarum</name>
    <dbReference type="NCBI Taxonomy" id="78344"/>
    <lineage>
        <taxon>Bacteria</taxon>
        <taxon>Bacillati</taxon>
        <taxon>Actinomycetota</taxon>
        <taxon>Actinomycetes</taxon>
        <taxon>Bifidobacteriales</taxon>
        <taxon>Bifidobacteriaceae</taxon>
        <taxon>Bifidobacterium</taxon>
    </lineage>
</organism>
<dbReference type="InterPro" id="IPR010998">
    <property type="entry name" value="Integrase_recombinase_N"/>
</dbReference>
<dbReference type="Gene3D" id="1.10.150.130">
    <property type="match status" value="1"/>
</dbReference>
<comment type="caution">
    <text evidence="8">The sequence shown here is derived from an EMBL/GenBank/DDBJ whole genome shotgun (WGS) entry which is preliminary data.</text>
</comment>
<protein>
    <submittedName>
        <fullName evidence="8">Tyrosine-type recombinase/integrase</fullName>
    </submittedName>
</protein>
<reference evidence="8" key="2">
    <citation type="submission" date="2021-09" db="EMBL/GenBank/DDBJ databases">
        <authorList>
            <person name="Gilroy R."/>
        </authorList>
    </citation>
    <scope>NUCLEOTIDE SEQUENCE</scope>
    <source>
        <strain evidence="8">ChiBcolR7-4860</strain>
    </source>
</reference>
<dbReference type="PANTHER" id="PTHR30349:SF64">
    <property type="entry name" value="PROPHAGE INTEGRASE INTD-RELATED"/>
    <property type="match status" value="1"/>
</dbReference>
<sequence length="482" mass="52977">MARKGKRRQFGKIETKINRHHGTYYQASYPTPIEAFAEYPRLGQRQYRNFDDATAAAGWLGAEKRLIDSGAWTPVRERERKASRSTVTFAEYAASYVETHRKRNGEPLREGTREKYRQYLRDHLNPVLGAKRMTAIRPADIQAWYDGMDVTKDGRGASIRKHVYDLLNGIMSEAATRPLDDTGATLIPTNPVQFRPPTPGTRHEYVIATRAQVQALADAMPPSMRLSVLIAGVMGLRQGEVLGLQRRDVELGRSPALLHVRRAAKDGTVNGHKANVLGELKTARSRRDIEIPAPLVPVIQAHMDTYTGNAPTALLFTGIRSHGIVSGQSIRNMFARAKQAVGDRSMDGMTFHDLRHSALTHYAQDGATVGQLMQKGGHTNIKTVAVYQQSSADADKRLSDNVNAELASAMNPAETPHTSASAVTPSVGDDDMADMVDALASMPLDDRVAVLLGLDAGRRSRVVALLPQAVQVETMTELFKVV</sequence>
<dbReference type="GO" id="GO:0015074">
    <property type="term" value="P:DNA integration"/>
    <property type="evidence" value="ECO:0007669"/>
    <property type="project" value="UniProtKB-KW"/>
</dbReference>
<reference evidence="8" key="1">
    <citation type="journal article" date="2021" name="PeerJ">
        <title>Extensive microbial diversity within the chicken gut microbiome revealed by metagenomics and culture.</title>
        <authorList>
            <person name="Gilroy R."/>
            <person name="Ravi A."/>
            <person name="Getino M."/>
            <person name="Pursley I."/>
            <person name="Horton D.L."/>
            <person name="Alikhan N.F."/>
            <person name="Baker D."/>
            <person name="Gharbi K."/>
            <person name="Hall N."/>
            <person name="Watson M."/>
            <person name="Adriaenssens E.M."/>
            <person name="Foster-Nyarko E."/>
            <person name="Jarju S."/>
            <person name="Secka A."/>
            <person name="Antonio M."/>
            <person name="Oren A."/>
            <person name="Chaudhuri R.R."/>
            <person name="La Ragione R."/>
            <person name="Hildebrand F."/>
            <person name="Pallen M.J."/>
        </authorList>
    </citation>
    <scope>NUCLEOTIDE SEQUENCE</scope>
    <source>
        <strain evidence="8">ChiBcolR7-4860</strain>
    </source>
</reference>
<dbReference type="InterPro" id="IPR050090">
    <property type="entry name" value="Tyrosine_recombinase_XerCD"/>
</dbReference>
<dbReference type="EMBL" id="DYUX01000013">
    <property type="protein sequence ID" value="HJG41537.1"/>
    <property type="molecule type" value="Genomic_DNA"/>
</dbReference>
<accession>A0A921LV14</accession>
<dbReference type="InterPro" id="IPR011010">
    <property type="entry name" value="DNA_brk_join_enz"/>
</dbReference>
<feature type="domain" description="Core-binding (CB)" evidence="7">
    <location>
        <begin position="87"/>
        <end position="175"/>
    </location>
</feature>
<keyword evidence="3 5" id="KW-0238">DNA-binding</keyword>